<keyword evidence="4" id="KW-1185">Reference proteome</keyword>
<dbReference type="InterPro" id="IPR012312">
    <property type="entry name" value="Hemerythrin-like"/>
</dbReference>
<dbReference type="Pfam" id="PF01243">
    <property type="entry name" value="PNPOx_N"/>
    <property type="match status" value="1"/>
</dbReference>
<reference evidence="3 4" key="1">
    <citation type="submission" date="2023-12" db="EMBL/GenBank/DDBJ databases">
        <title>Description of new species of Mycobacterium terrae complex isolated from sewage at the Sao Paulo Zoological Park Foundation in Brazil.</title>
        <authorList>
            <person name="Romagnoli C.L."/>
            <person name="Conceicao E.C."/>
            <person name="Machado E."/>
            <person name="Barreto L.B.P.F."/>
            <person name="Sharma A."/>
            <person name="Silva N.M."/>
            <person name="Marques L.E."/>
            <person name="Juliana M.A."/>
            <person name="Lourenco M.C.S."/>
            <person name="Digiampietri L.A."/>
            <person name="Suffys P.N."/>
            <person name="Viana-Niero C."/>
        </authorList>
    </citation>
    <scope>NUCLEOTIDE SEQUENCE [LARGE SCALE GENOMIC DNA]</scope>
    <source>
        <strain evidence="3 4">MYC017</strain>
    </source>
</reference>
<dbReference type="CDD" id="cd12108">
    <property type="entry name" value="Hr-like"/>
    <property type="match status" value="1"/>
</dbReference>
<dbReference type="Proteomes" id="UP001299283">
    <property type="component" value="Unassembled WGS sequence"/>
</dbReference>
<dbReference type="RefSeq" id="WP_225398585.1">
    <property type="nucleotide sequence ID" value="NZ_JAYJJQ010000012.1"/>
</dbReference>
<gene>
    <name evidence="3" type="ORF">K5L39_13485</name>
</gene>
<feature type="domain" description="Pyridoxamine 5'-phosphate oxidase N-terminal" evidence="1">
    <location>
        <begin position="239"/>
        <end position="320"/>
    </location>
</feature>
<dbReference type="EMBL" id="JAYJJQ010000012">
    <property type="protein sequence ID" value="MEB3070198.1"/>
    <property type="molecule type" value="Genomic_DNA"/>
</dbReference>
<protein>
    <submittedName>
        <fullName evidence="3">Hemerythrin domain-containing protein</fullName>
    </submittedName>
</protein>
<evidence type="ECO:0000313" key="3">
    <source>
        <dbReference type="EMBL" id="MEB3070198.1"/>
    </source>
</evidence>
<evidence type="ECO:0000259" key="2">
    <source>
        <dbReference type="Pfam" id="PF01814"/>
    </source>
</evidence>
<dbReference type="SUPFAM" id="SSF50475">
    <property type="entry name" value="FMN-binding split barrel"/>
    <property type="match status" value="1"/>
</dbReference>
<evidence type="ECO:0000259" key="1">
    <source>
        <dbReference type="Pfam" id="PF01243"/>
    </source>
</evidence>
<dbReference type="InterPro" id="IPR012349">
    <property type="entry name" value="Split_barrel_FMN-bd"/>
</dbReference>
<proteinExistence type="predicted"/>
<dbReference type="InterPro" id="IPR011576">
    <property type="entry name" value="Pyridox_Oxase_N"/>
</dbReference>
<name>A0ABU5Z2N0_9MYCO</name>
<organism evidence="3 4">
    <name type="scientific">[Mycobacterium] vasticus</name>
    <dbReference type="NCBI Taxonomy" id="2875777"/>
    <lineage>
        <taxon>Bacteria</taxon>
        <taxon>Bacillati</taxon>
        <taxon>Actinomycetota</taxon>
        <taxon>Actinomycetes</taxon>
        <taxon>Mycobacteriales</taxon>
        <taxon>Mycobacteriaceae</taxon>
        <taxon>Mycolicibacter</taxon>
    </lineage>
</organism>
<feature type="domain" description="Hemerythrin-like" evidence="2">
    <location>
        <begin position="10"/>
        <end position="139"/>
    </location>
</feature>
<accession>A0ABU5Z2N0</accession>
<dbReference type="Gene3D" id="2.30.110.10">
    <property type="entry name" value="Electron Transport, Fmn-binding Protein, Chain A"/>
    <property type="match status" value="1"/>
</dbReference>
<evidence type="ECO:0000313" key="4">
    <source>
        <dbReference type="Proteomes" id="UP001299283"/>
    </source>
</evidence>
<sequence length="400" mass="44431">MPTDAFDMAVAHRVFRNELHNILGLVRDVEFADTARSAAVGAHLELILAALHHHHAAEDELLWPKLRARAPACAEAIARMQHAHRDISDADARIKSILASWARSADARLARQLAEAVADLSERLDEHLADEERNIVPLINQHITAEEWQQCAARGTEFISRKNLRLGLVLGGLTFDAASADEARRILAHVPLPQRVLIRLLARRSLLRYRADLYGPQRSSTNVRCGVSVCDPVGSPAIEIVEKFRTCELTTMSRDGSPQTWPICPLLLPDGRFLACTSIGLPQKALNIRRNPKVSMLFSEPIGSGIKDPGAVLIQGVATAEDRIVADIGGDEGLRRLLERVSARQPAGAFMSSWLGRRLFPFYYLRILIHVTPCRGLYWPTRDFSSNPETLDLKELSRAN</sequence>
<comment type="caution">
    <text evidence="3">The sequence shown here is derived from an EMBL/GenBank/DDBJ whole genome shotgun (WGS) entry which is preliminary data.</text>
</comment>
<dbReference type="Gene3D" id="1.20.120.520">
    <property type="entry name" value="nmb1532 protein domain like"/>
    <property type="match status" value="1"/>
</dbReference>
<dbReference type="Pfam" id="PF01814">
    <property type="entry name" value="Hemerythrin"/>
    <property type="match status" value="1"/>
</dbReference>